<dbReference type="EMBL" id="FNAY01000012">
    <property type="protein sequence ID" value="SDF51676.1"/>
    <property type="molecule type" value="Genomic_DNA"/>
</dbReference>
<reference evidence="2 3" key="1">
    <citation type="submission" date="2016-10" db="EMBL/GenBank/DDBJ databases">
        <authorList>
            <person name="de Groot N.N."/>
        </authorList>
    </citation>
    <scope>NUCLEOTIDE SEQUENCE [LARGE SCALE GENOMIC DNA]</scope>
    <source>
        <strain evidence="3">DSM 938 / 37b4</strain>
    </source>
</reference>
<accession>A0A1G7LQK2</accession>
<dbReference type="InterPro" id="IPR009061">
    <property type="entry name" value="DNA-bd_dom_put_sf"/>
</dbReference>
<dbReference type="InterPro" id="IPR003314">
    <property type="entry name" value="Mu-type_HTH"/>
</dbReference>
<protein>
    <submittedName>
        <fullName evidence="2">Mu DNA-binding domain-containing protein</fullName>
    </submittedName>
</protein>
<evidence type="ECO:0000259" key="1">
    <source>
        <dbReference type="PROSITE" id="PS51702"/>
    </source>
</evidence>
<dbReference type="GO" id="GO:0003677">
    <property type="term" value="F:DNA binding"/>
    <property type="evidence" value="ECO:0007669"/>
    <property type="project" value="UniProtKB-KW"/>
</dbReference>
<dbReference type="InterPro" id="IPR036388">
    <property type="entry name" value="WH-like_DNA-bd_sf"/>
</dbReference>
<dbReference type="PROSITE" id="PS51702">
    <property type="entry name" value="HTH_MU"/>
    <property type="match status" value="1"/>
</dbReference>
<proteinExistence type="predicted"/>
<feature type="domain" description="HTH Mu-type" evidence="1">
    <location>
        <begin position="78"/>
        <end position="148"/>
    </location>
</feature>
<name>A0A1G7LQK2_RHOCA</name>
<dbReference type="RefSeq" id="WP_074554428.1">
    <property type="nucleotide sequence ID" value="NZ_CP119563.1"/>
</dbReference>
<dbReference type="Pfam" id="PF02316">
    <property type="entry name" value="HTH_Tnp_Mu_1"/>
    <property type="match status" value="1"/>
</dbReference>
<evidence type="ECO:0000313" key="2">
    <source>
        <dbReference type="EMBL" id="SDF51676.1"/>
    </source>
</evidence>
<dbReference type="Gene3D" id="1.10.10.10">
    <property type="entry name" value="Winged helix-like DNA-binding domain superfamily/Winged helix DNA-binding domain"/>
    <property type="match status" value="1"/>
</dbReference>
<dbReference type="Proteomes" id="UP000183812">
    <property type="component" value="Unassembled WGS sequence"/>
</dbReference>
<keyword evidence="2" id="KW-0238">DNA-binding</keyword>
<dbReference type="SUPFAM" id="SSF46955">
    <property type="entry name" value="Putative DNA-binding domain"/>
    <property type="match status" value="1"/>
</dbReference>
<gene>
    <name evidence="2" type="ORF">SAMN04244550_02369</name>
</gene>
<organism evidence="2 3">
    <name type="scientific">Rhodobacter capsulatus</name>
    <name type="common">Rhodopseudomonas capsulata</name>
    <dbReference type="NCBI Taxonomy" id="1061"/>
    <lineage>
        <taxon>Bacteria</taxon>
        <taxon>Pseudomonadati</taxon>
        <taxon>Pseudomonadota</taxon>
        <taxon>Alphaproteobacteria</taxon>
        <taxon>Rhodobacterales</taxon>
        <taxon>Rhodobacter group</taxon>
        <taxon>Rhodobacter</taxon>
    </lineage>
</organism>
<evidence type="ECO:0000313" key="3">
    <source>
        <dbReference type="Proteomes" id="UP000183812"/>
    </source>
</evidence>
<sequence>MKDRQKPKEWLTLAELTREVVEREIPGLPVSGSGLLHFVRAHKIDDDPNLYRRNPKYRHMHQFHRSILESFAQEKAPQWLSVGDMVRAKLPGLPRSSGTLDFYLKRHGWRDDPGRCRGRHGQGGGFEYHISLLPKEAQDAWFRYIERGFLDDPTAKTETSSASPAPQAPAHDLSAVKNSQLLAELVARVIKAMGDGDGFFKALGDGNG</sequence>
<dbReference type="AlphaFoldDB" id="A0A1G7LQK2"/>